<evidence type="ECO:0000313" key="2">
    <source>
        <dbReference type="EMBL" id="AUI71506.1"/>
    </source>
</evidence>
<protein>
    <recommendedName>
        <fullName evidence="4">DUF2334 domain-containing protein</fullName>
    </recommendedName>
</protein>
<evidence type="ECO:0000256" key="1">
    <source>
        <dbReference type="SAM" id="Phobius"/>
    </source>
</evidence>
<dbReference type="EMBL" id="CP018867">
    <property type="protein sequence ID" value="AUI71506.1"/>
    <property type="molecule type" value="Genomic_DNA"/>
</dbReference>
<keyword evidence="1" id="KW-1133">Transmembrane helix</keyword>
<dbReference type="STRING" id="1423720.FC67_GL001998"/>
<gene>
    <name evidence="2" type="ORF">LA20249_04540</name>
</gene>
<proteinExistence type="predicted"/>
<dbReference type="Proteomes" id="UP000234653">
    <property type="component" value="Chromosome"/>
</dbReference>
<organism evidence="2 3">
    <name type="scientific">Companilactobacillus alimentarius DSM 20249</name>
    <dbReference type="NCBI Taxonomy" id="1423720"/>
    <lineage>
        <taxon>Bacteria</taxon>
        <taxon>Bacillati</taxon>
        <taxon>Bacillota</taxon>
        <taxon>Bacilli</taxon>
        <taxon>Lactobacillales</taxon>
        <taxon>Lactobacillaceae</taxon>
        <taxon>Companilactobacillus</taxon>
    </lineage>
</organism>
<accession>A0A2K9HI95</accession>
<keyword evidence="3" id="KW-1185">Reference proteome</keyword>
<dbReference type="AlphaFoldDB" id="A0A2K9HI95"/>
<keyword evidence="1" id="KW-0812">Transmembrane</keyword>
<feature type="transmembrane region" description="Helical" evidence="1">
    <location>
        <begin position="492"/>
        <end position="511"/>
    </location>
</feature>
<evidence type="ECO:0000313" key="3">
    <source>
        <dbReference type="Proteomes" id="UP000234653"/>
    </source>
</evidence>
<reference evidence="2 3" key="1">
    <citation type="submission" date="2016-12" db="EMBL/GenBank/DDBJ databases">
        <title>The whole genome sequencing and assembly of Lactobacillus alimentarius DSM 20249T strain.</title>
        <authorList>
            <person name="Lee Y.-J."/>
            <person name="Yi H."/>
            <person name="Bahn Y.-S."/>
            <person name="Kim J.F."/>
            <person name="Lee D.-W."/>
        </authorList>
    </citation>
    <scope>NUCLEOTIDE SEQUENCE [LARGE SCALE GENOMIC DNA]</scope>
    <source>
        <strain evidence="2 3">DSM 20249</strain>
    </source>
</reference>
<dbReference type="KEGG" id="lali:LA20249_04540"/>
<evidence type="ECO:0008006" key="4">
    <source>
        <dbReference type="Google" id="ProtNLM"/>
    </source>
</evidence>
<sequence length="521" mass="58979">MRLVNKIKSLMFIVSLLFFGLVMGKTQVIEASTTSDRVLLVYDSQNDVRSDKKNVDALQRSLTSMNLQVKTVQQADYKKGMLNKNYLGVITMINWRQVGLINQNFVADRDKFSGIKLHIGENLTATEASQLGVKVKKIYQQQLILQSSDNQETLPFKQSITVITKKNAQSQQIGTLMTQQEDQKTYPFGYINGKQGYLPFFTHKGLSMIVQTQMIAQLFGKTGKFQPLLTISNVSPYSNLETLDKLSRFLYKMDIPFAISMTSVSENTGMKAFECFTAVLRNVENRGGVIFLQMPTVSSGSDTDGQILNRDFLTYIVSLARQQVFPVGVSAEGFWNQDKILRSNSLKYADHWLLLPDGQKVTYVNQDNNSQISKQSYFSMPATSLNNVKKSDTTTFPIPTSLSIPMPYTQKELEHVESEIKSLPLSWYDPVDSGLSSKISTETTSLQYNHGSYIVNGKVEEIRSASSNLNKQFSDGKPTSLFSNYFKVQGHILAVFFVIIMIILLIFIFIGQKVYWNRFRR</sequence>
<keyword evidence="1" id="KW-0472">Membrane</keyword>
<name>A0A2K9HI95_9LACO</name>